<protein>
    <submittedName>
        <fullName evidence="1">Uncharacterized protein</fullName>
    </submittedName>
</protein>
<sequence>MNFCTHNLDEFSYNLGTSKLPEVIYVHIYRHSFDRGESFMNATDTTRLQKQLIKTVPTKKKKNVVLDVASLNLDIYVDIKLLNQANILVAKEQYTPFKFQVMTVDVNGYVQEVSSDWEEGKNLGWTVKIKRGYYNPTMLHVSHGGQPLIEQGITDDRLAVPQFREGQSEYVDYFLLVQLASASVANPLKLTDAQKQTLKEDSLQKGMSTFATIREKDFKNLFKGIKQQIRSRKGQ</sequence>
<comment type="caution">
    <text evidence="1">The sequence shown here is derived from an EMBL/GenBank/DDBJ whole genome shotgun (WGS) entry which is preliminary data.</text>
</comment>
<reference evidence="1" key="1">
    <citation type="submission" date="2022-01" db="EMBL/GenBank/DDBJ databases">
        <title>Genome Sequence Resource for Two Populations of Ditylenchus destructor, the Migratory Endoparasitic Phytonematode.</title>
        <authorList>
            <person name="Zhang H."/>
            <person name="Lin R."/>
            <person name="Xie B."/>
        </authorList>
    </citation>
    <scope>NUCLEOTIDE SEQUENCE</scope>
    <source>
        <strain evidence="1">BazhouSP</strain>
    </source>
</reference>
<dbReference type="AlphaFoldDB" id="A0AAD4QYR4"/>
<organism evidence="1 2">
    <name type="scientific">Ditylenchus destructor</name>
    <dbReference type="NCBI Taxonomy" id="166010"/>
    <lineage>
        <taxon>Eukaryota</taxon>
        <taxon>Metazoa</taxon>
        <taxon>Ecdysozoa</taxon>
        <taxon>Nematoda</taxon>
        <taxon>Chromadorea</taxon>
        <taxon>Rhabditida</taxon>
        <taxon>Tylenchina</taxon>
        <taxon>Tylenchomorpha</taxon>
        <taxon>Sphaerularioidea</taxon>
        <taxon>Anguinidae</taxon>
        <taxon>Anguininae</taxon>
        <taxon>Ditylenchus</taxon>
    </lineage>
</organism>
<evidence type="ECO:0000313" key="1">
    <source>
        <dbReference type="EMBL" id="KAI1698755.1"/>
    </source>
</evidence>
<name>A0AAD4QYR4_9BILA</name>
<proteinExistence type="predicted"/>
<gene>
    <name evidence="1" type="ORF">DdX_17712</name>
</gene>
<keyword evidence="2" id="KW-1185">Reference proteome</keyword>
<dbReference type="EMBL" id="JAKKPZ010000205">
    <property type="protein sequence ID" value="KAI1698755.1"/>
    <property type="molecule type" value="Genomic_DNA"/>
</dbReference>
<accession>A0AAD4QYR4</accession>
<evidence type="ECO:0000313" key="2">
    <source>
        <dbReference type="Proteomes" id="UP001201812"/>
    </source>
</evidence>
<dbReference type="Proteomes" id="UP001201812">
    <property type="component" value="Unassembled WGS sequence"/>
</dbReference>